<evidence type="ECO:0000256" key="3">
    <source>
        <dbReference type="ARBA" id="ARBA00023163"/>
    </source>
</evidence>
<organism evidence="5 6">
    <name type="scientific">Ectobacillus ponti</name>
    <dbReference type="NCBI Taxonomy" id="2961894"/>
    <lineage>
        <taxon>Bacteria</taxon>
        <taxon>Bacillati</taxon>
        <taxon>Bacillota</taxon>
        <taxon>Bacilli</taxon>
        <taxon>Bacillales</taxon>
        <taxon>Bacillaceae</taxon>
        <taxon>Ectobacillus</taxon>
    </lineage>
</organism>
<dbReference type="InterPro" id="IPR036390">
    <property type="entry name" value="WH_DNA-bd_sf"/>
</dbReference>
<sequence>MQEVFERIAEDLQVLADPVRLGIVQYVLERKRAAAEEIYQGLPLTQAAVDAHLEQLVAGGMLSAIQEEEAVFYEVANERLIQAVQVLFRRSV</sequence>
<dbReference type="GO" id="GO:0003700">
    <property type="term" value="F:DNA-binding transcription factor activity"/>
    <property type="evidence" value="ECO:0007669"/>
    <property type="project" value="InterPro"/>
</dbReference>
<dbReference type="Proteomes" id="UP001156102">
    <property type="component" value="Unassembled WGS sequence"/>
</dbReference>
<dbReference type="CDD" id="cd00090">
    <property type="entry name" value="HTH_ARSR"/>
    <property type="match status" value="1"/>
</dbReference>
<keyword evidence="3" id="KW-0804">Transcription</keyword>
<keyword evidence="6" id="KW-1185">Reference proteome</keyword>
<dbReference type="InterPro" id="IPR011991">
    <property type="entry name" value="ArsR-like_HTH"/>
</dbReference>
<dbReference type="AlphaFoldDB" id="A0AA42BRW9"/>
<dbReference type="InterPro" id="IPR036388">
    <property type="entry name" value="WH-like_DNA-bd_sf"/>
</dbReference>
<dbReference type="Pfam" id="PF12840">
    <property type="entry name" value="HTH_20"/>
    <property type="match status" value="1"/>
</dbReference>
<name>A0AA42BRW9_9BACI</name>
<dbReference type="PROSITE" id="PS50987">
    <property type="entry name" value="HTH_ARSR_2"/>
    <property type="match status" value="1"/>
</dbReference>
<dbReference type="InterPro" id="IPR051081">
    <property type="entry name" value="HTH_MetalResp_TranReg"/>
</dbReference>
<evidence type="ECO:0000313" key="5">
    <source>
        <dbReference type="EMBL" id="MCP8967798.1"/>
    </source>
</evidence>
<dbReference type="EMBL" id="JANCLT010000002">
    <property type="protein sequence ID" value="MCP8967798.1"/>
    <property type="molecule type" value="Genomic_DNA"/>
</dbReference>
<dbReference type="GO" id="GO:0003677">
    <property type="term" value="F:DNA binding"/>
    <property type="evidence" value="ECO:0007669"/>
    <property type="project" value="UniProtKB-KW"/>
</dbReference>
<proteinExistence type="predicted"/>
<dbReference type="PANTHER" id="PTHR33154">
    <property type="entry name" value="TRANSCRIPTIONAL REGULATOR, ARSR FAMILY"/>
    <property type="match status" value="1"/>
</dbReference>
<dbReference type="SMART" id="SM00418">
    <property type="entry name" value="HTH_ARSR"/>
    <property type="match status" value="1"/>
</dbReference>
<dbReference type="InterPro" id="IPR001845">
    <property type="entry name" value="HTH_ArsR_DNA-bd_dom"/>
</dbReference>
<reference evidence="5" key="1">
    <citation type="submission" date="2022-07" db="EMBL/GenBank/DDBJ databases">
        <authorList>
            <person name="Li W.-J."/>
            <person name="Deng Q.-Q."/>
        </authorList>
    </citation>
    <scope>NUCLEOTIDE SEQUENCE</scope>
    <source>
        <strain evidence="5">SYSU M60031</strain>
    </source>
</reference>
<gene>
    <name evidence="5" type="ORF">NK662_04505</name>
</gene>
<dbReference type="RefSeq" id="WP_254757713.1">
    <property type="nucleotide sequence ID" value="NZ_JANCLT010000002.1"/>
</dbReference>
<evidence type="ECO:0000256" key="2">
    <source>
        <dbReference type="ARBA" id="ARBA00023125"/>
    </source>
</evidence>
<protein>
    <submittedName>
        <fullName evidence="5">Helix-turn-helix domain-containing protein</fullName>
    </submittedName>
</protein>
<dbReference type="PANTHER" id="PTHR33154:SF33">
    <property type="entry name" value="TRANSCRIPTIONAL REPRESSOR SDPR"/>
    <property type="match status" value="1"/>
</dbReference>
<comment type="caution">
    <text evidence="5">The sequence shown here is derived from an EMBL/GenBank/DDBJ whole genome shotgun (WGS) entry which is preliminary data.</text>
</comment>
<dbReference type="SUPFAM" id="SSF46785">
    <property type="entry name" value="Winged helix' DNA-binding domain"/>
    <property type="match status" value="1"/>
</dbReference>
<evidence type="ECO:0000259" key="4">
    <source>
        <dbReference type="PROSITE" id="PS50987"/>
    </source>
</evidence>
<dbReference type="PRINTS" id="PR00778">
    <property type="entry name" value="HTHARSR"/>
</dbReference>
<accession>A0AA42BRW9</accession>
<keyword evidence="2" id="KW-0238">DNA-binding</keyword>
<evidence type="ECO:0000256" key="1">
    <source>
        <dbReference type="ARBA" id="ARBA00023015"/>
    </source>
</evidence>
<feature type="domain" description="HTH arsR-type" evidence="4">
    <location>
        <begin position="1"/>
        <end position="92"/>
    </location>
</feature>
<keyword evidence="1" id="KW-0805">Transcription regulation</keyword>
<dbReference type="Gene3D" id="1.10.10.10">
    <property type="entry name" value="Winged helix-like DNA-binding domain superfamily/Winged helix DNA-binding domain"/>
    <property type="match status" value="1"/>
</dbReference>
<evidence type="ECO:0000313" key="6">
    <source>
        <dbReference type="Proteomes" id="UP001156102"/>
    </source>
</evidence>